<dbReference type="Proteomes" id="UP000230766">
    <property type="component" value="Unassembled WGS sequence"/>
</dbReference>
<protein>
    <submittedName>
        <fullName evidence="1">Uncharacterized protein</fullName>
    </submittedName>
</protein>
<sequence length="102" mass="11586">EEKFISFPAVASLAPPPLLRRPIRLNRGRGCEMLPSAKTLAFRHRLRSVTLGKCLQIVLKFNFQTIIHQAFHRKAKVEKKAELSLISLFPQIGHCLPERSEG</sequence>
<reference evidence="2" key="1">
    <citation type="submission" date="2017-09" db="EMBL/GenBank/DDBJ databases">
        <title>Depth-based differentiation of microbial function through sediment-hosted aquifers and enrichment of novel symbionts in the deep terrestrial subsurface.</title>
        <authorList>
            <person name="Probst A.J."/>
            <person name="Ladd B."/>
            <person name="Jarett J.K."/>
            <person name="Geller-Mcgrath D.E."/>
            <person name="Sieber C.M.K."/>
            <person name="Emerson J.B."/>
            <person name="Anantharaman K."/>
            <person name="Thomas B.C."/>
            <person name="Malmstrom R."/>
            <person name="Stieglmeier M."/>
            <person name="Klingl A."/>
            <person name="Woyke T."/>
            <person name="Ryan C.M."/>
            <person name="Banfield J.F."/>
        </authorList>
    </citation>
    <scope>NUCLEOTIDE SEQUENCE [LARGE SCALE GENOMIC DNA]</scope>
</reference>
<evidence type="ECO:0000313" key="1">
    <source>
        <dbReference type="EMBL" id="PIV65102.1"/>
    </source>
</evidence>
<dbReference type="AlphaFoldDB" id="A0A2M7EBI1"/>
<feature type="non-terminal residue" evidence="1">
    <location>
        <position position="1"/>
    </location>
</feature>
<dbReference type="EMBL" id="PETJ01000033">
    <property type="protein sequence ID" value="PIV65102.1"/>
    <property type="molecule type" value="Genomic_DNA"/>
</dbReference>
<evidence type="ECO:0000313" key="2">
    <source>
        <dbReference type="Proteomes" id="UP000230766"/>
    </source>
</evidence>
<organism evidence="1 2">
    <name type="scientific">Candidatus Nealsonbacteria bacterium CG01_land_8_20_14_3_00_12</name>
    <dbReference type="NCBI Taxonomy" id="1974697"/>
    <lineage>
        <taxon>Bacteria</taxon>
        <taxon>Candidatus Nealsoniibacteriota</taxon>
    </lineage>
</organism>
<comment type="caution">
    <text evidence="1">The sequence shown here is derived from an EMBL/GenBank/DDBJ whole genome shotgun (WGS) entry which is preliminary data.</text>
</comment>
<accession>A0A2M7EBI1</accession>
<proteinExistence type="predicted"/>
<gene>
    <name evidence="1" type="ORF">COS09_01395</name>
</gene>
<name>A0A2M7EBI1_9BACT</name>